<protein>
    <submittedName>
        <fullName evidence="10">ATP synthase epsilon chain, sodium ion specific</fullName>
    </submittedName>
</protein>
<dbReference type="SUPFAM" id="SSF51344">
    <property type="entry name" value="Epsilon subunit of F1F0-ATP synthase N-terminal domain"/>
    <property type="match status" value="1"/>
</dbReference>
<keyword evidence="3" id="KW-0813">Transport</keyword>
<evidence type="ECO:0000256" key="4">
    <source>
        <dbReference type="ARBA" id="ARBA00023065"/>
    </source>
</evidence>
<dbReference type="Pfam" id="PF02823">
    <property type="entry name" value="ATP-synt_DE_N"/>
    <property type="match status" value="1"/>
</dbReference>
<dbReference type="AlphaFoldDB" id="A0A644ZY73"/>
<gene>
    <name evidence="10" type="primary">atpC_35</name>
    <name evidence="10" type="ORF">SDC9_91573</name>
</gene>
<comment type="similarity">
    <text evidence="2">Belongs to the ATPase epsilon chain family.</text>
</comment>
<reference evidence="10" key="1">
    <citation type="submission" date="2019-08" db="EMBL/GenBank/DDBJ databases">
        <authorList>
            <person name="Kucharzyk K."/>
            <person name="Murdoch R.W."/>
            <person name="Higgins S."/>
            <person name="Loffler F."/>
        </authorList>
    </citation>
    <scope>NUCLEOTIDE SEQUENCE</scope>
</reference>
<evidence type="ECO:0000256" key="2">
    <source>
        <dbReference type="ARBA" id="ARBA00005712"/>
    </source>
</evidence>
<evidence type="ECO:0000256" key="3">
    <source>
        <dbReference type="ARBA" id="ARBA00022448"/>
    </source>
</evidence>
<organism evidence="10">
    <name type="scientific">bioreactor metagenome</name>
    <dbReference type="NCBI Taxonomy" id="1076179"/>
    <lineage>
        <taxon>unclassified sequences</taxon>
        <taxon>metagenomes</taxon>
        <taxon>ecological metagenomes</taxon>
    </lineage>
</organism>
<keyword evidence="5" id="KW-0472">Membrane</keyword>
<comment type="subcellular location">
    <subcellularLocation>
        <location evidence="1">Membrane</location>
        <topology evidence="1">Peripheral membrane protein</topology>
    </subcellularLocation>
</comment>
<dbReference type="GO" id="GO:0046933">
    <property type="term" value="F:proton-transporting ATP synthase activity, rotational mechanism"/>
    <property type="evidence" value="ECO:0007669"/>
    <property type="project" value="InterPro"/>
</dbReference>
<evidence type="ECO:0000256" key="8">
    <source>
        <dbReference type="SAM" id="Coils"/>
    </source>
</evidence>
<dbReference type="InterPro" id="IPR020546">
    <property type="entry name" value="ATP_synth_F1_dsu/esu_N"/>
</dbReference>
<dbReference type="Gene3D" id="2.60.15.10">
    <property type="entry name" value="F0F1 ATP synthase delta/epsilon subunit, N-terminal"/>
    <property type="match status" value="1"/>
</dbReference>
<dbReference type="PANTHER" id="PTHR13822">
    <property type="entry name" value="ATP SYNTHASE DELTA/EPSILON CHAIN"/>
    <property type="match status" value="1"/>
</dbReference>
<dbReference type="CDD" id="cd12152">
    <property type="entry name" value="F1-ATPase_delta"/>
    <property type="match status" value="1"/>
</dbReference>
<dbReference type="PANTHER" id="PTHR13822:SF10">
    <property type="entry name" value="ATP SYNTHASE EPSILON CHAIN, CHLOROPLASTIC"/>
    <property type="match status" value="1"/>
</dbReference>
<dbReference type="GO" id="GO:0045259">
    <property type="term" value="C:proton-transporting ATP synthase complex"/>
    <property type="evidence" value="ECO:0007669"/>
    <property type="project" value="UniProtKB-KW"/>
</dbReference>
<accession>A0A644ZY73</accession>
<evidence type="ECO:0000259" key="9">
    <source>
        <dbReference type="Pfam" id="PF02823"/>
    </source>
</evidence>
<dbReference type="InterPro" id="IPR001469">
    <property type="entry name" value="ATP_synth_F1_dsu/esu"/>
</dbReference>
<dbReference type="NCBIfam" id="TIGR01216">
    <property type="entry name" value="ATP_synt_epsi"/>
    <property type="match status" value="1"/>
</dbReference>
<sequence length="138" mass="15347">MKDSPLHLRVVTAHRHLLDLDVDSVTLPTLAGQITVLKNHQPLISKLETGELIYRVQGEEHSLLVTSGFVDKRPNNELVIIVDTAFLARELSVSKAEEAMQQAKEGIKLAKDAKELLQAEASLKQAFWEAKIAKKNQS</sequence>
<keyword evidence="4" id="KW-0406">Ion transport</keyword>
<evidence type="ECO:0000256" key="1">
    <source>
        <dbReference type="ARBA" id="ARBA00004170"/>
    </source>
</evidence>
<evidence type="ECO:0000256" key="5">
    <source>
        <dbReference type="ARBA" id="ARBA00023136"/>
    </source>
</evidence>
<evidence type="ECO:0000313" key="10">
    <source>
        <dbReference type="EMBL" id="MPM44891.1"/>
    </source>
</evidence>
<evidence type="ECO:0000256" key="6">
    <source>
        <dbReference type="ARBA" id="ARBA00023196"/>
    </source>
</evidence>
<dbReference type="EMBL" id="VSSQ01010658">
    <property type="protein sequence ID" value="MPM44891.1"/>
    <property type="molecule type" value="Genomic_DNA"/>
</dbReference>
<comment type="caution">
    <text evidence="10">The sequence shown here is derived from an EMBL/GenBank/DDBJ whole genome shotgun (WGS) entry which is preliminary data.</text>
</comment>
<evidence type="ECO:0000256" key="7">
    <source>
        <dbReference type="ARBA" id="ARBA00023310"/>
    </source>
</evidence>
<proteinExistence type="inferred from homology"/>
<feature type="domain" description="ATP synthase F1 complex delta/epsilon subunit N-terminal" evidence="9">
    <location>
        <begin position="6"/>
        <end position="85"/>
    </location>
</feature>
<keyword evidence="8" id="KW-0175">Coiled coil</keyword>
<keyword evidence="6" id="KW-0139">CF(1)</keyword>
<dbReference type="HAMAP" id="MF_00530">
    <property type="entry name" value="ATP_synth_epsil_bac"/>
    <property type="match status" value="1"/>
</dbReference>
<name>A0A644ZY73_9ZZZZ</name>
<keyword evidence="7" id="KW-0066">ATP synthesis</keyword>
<dbReference type="InterPro" id="IPR036771">
    <property type="entry name" value="ATPsynth_dsu/esu_N"/>
</dbReference>
<feature type="coiled-coil region" evidence="8">
    <location>
        <begin position="93"/>
        <end position="120"/>
    </location>
</feature>